<name>A0A4R1PS19_9GAMM</name>
<evidence type="ECO:0000313" key="1">
    <source>
        <dbReference type="EMBL" id="TCL26803.1"/>
    </source>
</evidence>
<organism evidence="1 2">
    <name type="scientific">Azotobacter chroococcum</name>
    <dbReference type="NCBI Taxonomy" id="353"/>
    <lineage>
        <taxon>Bacteria</taxon>
        <taxon>Pseudomonadati</taxon>
        <taxon>Pseudomonadota</taxon>
        <taxon>Gammaproteobacteria</taxon>
        <taxon>Pseudomonadales</taxon>
        <taxon>Pseudomonadaceae</taxon>
        <taxon>Azotobacter</taxon>
    </lineage>
</organism>
<dbReference type="RefSeq" id="WP_131299082.1">
    <property type="nucleotide sequence ID" value="NZ_JBHLST010000024.1"/>
</dbReference>
<evidence type="ECO:0000313" key="2">
    <source>
        <dbReference type="Proteomes" id="UP000295169"/>
    </source>
</evidence>
<proteinExistence type="predicted"/>
<accession>A0A4R1PS19</accession>
<reference evidence="1 2" key="1">
    <citation type="submission" date="2019-03" db="EMBL/GenBank/DDBJ databases">
        <title>Genomic Encyclopedia of Type Strains, Phase IV (KMG-IV): sequencing the most valuable type-strain genomes for metagenomic binning, comparative biology and taxonomic classification.</title>
        <authorList>
            <person name="Goeker M."/>
        </authorList>
    </citation>
    <scope>NUCLEOTIDE SEQUENCE [LARGE SCALE GENOMIC DNA]</scope>
    <source>
        <strain evidence="1 2">DSM 2286</strain>
    </source>
</reference>
<dbReference type="Proteomes" id="UP000295169">
    <property type="component" value="Unassembled WGS sequence"/>
</dbReference>
<dbReference type="PROSITE" id="PS51257">
    <property type="entry name" value="PROKAR_LIPOPROTEIN"/>
    <property type="match status" value="1"/>
</dbReference>
<sequence length="103" mass="11085">MRKIITISMLAAALCGCTDGDISKARSELKRKLYDGDSAQFRNEQVYRVDGITTVCGEVNAKNRMGGYTGFQPFAVAAGVTVNIGASATLDCQFAEVNSRLKK</sequence>
<dbReference type="AlphaFoldDB" id="A0A4R1PS19"/>
<protein>
    <submittedName>
        <fullName evidence="1">Uncharacterized protein</fullName>
    </submittedName>
</protein>
<dbReference type="EMBL" id="SMMU01000029">
    <property type="protein sequence ID" value="TCL26803.1"/>
    <property type="molecule type" value="Genomic_DNA"/>
</dbReference>
<comment type="caution">
    <text evidence="1">The sequence shown here is derived from an EMBL/GenBank/DDBJ whole genome shotgun (WGS) entry which is preliminary data.</text>
</comment>
<gene>
    <name evidence="1" type="ORF">EV691_1298</name>
</gene>